<dbReference type="Proteomes" id="UP000030746">
    <property type="component" value="Unassembled WGS sequence"/>
</dbReference>
<feature type="transmembrane region" description="Helical" evidence="12">
    <location>
        <begin position="117"/>
        <end position="135"/>
    </location>
</feature>
<evidence type="ECO:0000256" key="7">
    <source>
        <dbReference type="ARBA" id="ARBA00022989"/>
    </source>
</evidence>
<dbReference type="PANTHER" id="PTHR14519:SF8">
    <property type="entry name" value="VITAMIN K EPOXIDE REDUCTASE COMPLEX SUBUNIT 1"/>
    <property type="match status" value="1"/>
</dbReference>
<accession>V4C6M3</accession>
<dbReference type="CDD" id="cd12917">
    <property type="entry name" value="VKOR_euk"/>
    <property type="match status" value="1"/>
</dbReference>
<dbReference type="Gene3D" id="1.20.1440.130">
    <property type="entry name" value="VKOR domain"/>
    <property type="match status" value="1"/>
</dbReference>
<evidence type="ECO:0000256" key="12">
    <source>
        <dbReference type="SAM" id="Phobius"/>
    </source>
</evidence>
<evidence type="ECO:0000256" key="6">
    <source>
        <dbReference type="ARBA" id="ARBA00022824"/>
    </source>
</evidence>
<proteinExistence type="inferred from homology"/>
<evidence type="ECO:0000256" key="10">
    <source>
        <dbReference type="ARBA" id="ARBA00023157"/>
    </source>
</evidence>
<evidence type="ECO:0000256" key="8">
    <source>
        <dbReference type="ARBA" id="ARBA00023002"/>
    </source>
</evidence>
<keyword evidence="9 12" id="KW-0472">Membrane</keyword>
<dbReference type="CTD" id="20231178"/>
<evidence type="ECO:0000313" key="15">
    <source>
        <dbReference type="Proteomes" id="UP000030746"/>
    </source>
</evidence>
<dbReference type="RefSeq" id="XP_009051918.1">
    <property type="nucleotide sequence ID" value="XM_009053670.1"/>
</dbReference>
<dbReference type="STRING" id="225164.V4C6M3"/>
<dbReference type="EMBL" id="KB201305">
    <property type="protein sequence ID" value="ESO97314.1"/>
    <property type="molecule type" value="Genomic_DNA"/>
</dbReference>
<keyword evidence="5" id="KW-0874">Quinone</keyword>
<keyword evidence="4 12" id="KW-0812">Transmembrane</keyword>
<keyword evidence="7 12" id="KW-1133">Transmembrane helix</keyword>
<dbReference type="InterPro" id="IPR042406">
    <property type="entry name" value="VKORC1/VKORC1L1"/>
</dbReference>
<dbReference type="InterPro" id="IPR038354">
    <property type="entry name" value="VKOR_sf"/>
</dbReference>
<dbReference type="OrthoDB" id="17010at2759"/>
<dbReference type="AlphaFoldDB" id="V4C6M3"/>
<evidence type="ECO:0000256" key="3">
    <source>
        <dbReference type="ARBA" id="ARBA00012278"/>
    </source>
</evidence>
<reference evidence="14 15" key="1">
    <citation type="journal article" date="2013" name="Nature">
        <title>Insights into bilaterian evolution from three spiralian genomes.</title>
        <authorList>
            <person name="Simakov O."/>
            <person name="Marletaz F."/>
            <person name="Cho S.J."/>
            <person name="Edsinger-Gonzales E."/>
            <person name="Havlak P."/>
            <person name="Hellsten U."/>
            <person name="Kuo D.H."/>
            <person name="Larsson T."/>
            <person name="Lv J."/>
            <person name="Arendt D."/>
            <person name="Savage R."/>
            <person name="Osoegawa K."/>
            <person name="de Jong P."/>
            <person name="Grimwood J."/>
            <person name="Chapman J.A."/>
            <person name="Shapiro H."/>
            <person name="Aerts A."/>
            <person name="Otillar R.P."/>
            <person name="Terry A.Y."/>
            <person name="Boore J.L."/>
            <person name="Grigoriev I.V."/>
            <person name="Lindberg D.R."/>
            <person name="Seaver E.C."/>
            <person name="Weisblat D.A."/>
            <person name="Putnam N.H."/>
            <person name="Rokhsar D.S."/>
        </authorList>
    </citation>
    <scope>NUCLEOTIDE SEQUENCE [LARGE SCALE GENOMIC DNA]</scope>
</reference>
<dbReference type="GO" id="GO:0005789">
    <property type="term" value="C:endoplasmic reticulum membrane"/>
    <property type="evidence" value="ECO:0007669"/>
    <property type="project" value="UniProtKB-SubCell"/>
</dbReference>
<dbReference type="KEGG" id="lgi:LOTGIDRAFT_115113"/>
<dbReference type="OMA" id="YVINFAL"/>
<keyword evidence="15" id="KW-1185">Reference proteome</keyword>
<dbReference type="Pfam" id="PF07884">
    <property type="entry name" value="VKOR"/>
    <property type="match status" value="1"/>
</dbReference>
<dbReference type="GO" id="GO:0047057">
    <property type="term" value="F:vitamin-K-epoxide reductase (warfarin-sensitive) activity"/>
    <property type="evidence" value="ECO:0007669"/>
    <property type="project" value="UniProtKB-EC"/>
</dbReference>
<sequence length="175" mass="19658">MSKKKNKQKAANSNSIYIRSFILLLCALGMGLCVYTLHVEISKENDKSYTAYCDISDLISCSRVFTSRYGRGFGLIDRVLGKDSILNQPNSVFGMAFYTFQTILAFNSGYVGSVVQLVASIISNIGSVYLAYILYFVLQDFCIVCISTYVVNLLLLFVSIVKYRRALLVESKKKR</sequence>
<dbReference type="GO" id="GO:0042373">
    <property type="term" value="P:vitamin K metabolic process"/>
    <property type="evidence" value="ECO:0007669"/>
    <property type="project" value="InterPro"/>
</dbReference>
<feature type="domain" description="Vitamin K epoxide reductase" evidence="13">
    <location>
        <begin position="15"/>
        <end position="163"/>
    </location>
</feature>
<evidence type="ECO:0000256" key="5">
    <source>
        <dbReference type="ARBA" id="ARBA00022719"/>
    </source>
</evidence>
<evidence type="ECO:0000313" key="14">
    <source>
        <dbReference type="EMBL" id="ESO97314.1"/>
    </source>
</evidence>
<keyword evidence="10" id="KW-1015">Disulfide bond</keyword>
<gene>
    <name evidence="14" type="ORF">LOTGIDRAFT_115113</name>
</gene>
<protein>
    <recommendedName>
        <fullName evidence="3">vitamin-K-epoxide reductase (warfarin-sensitive)</fullName>
        <ecNumber evidence="3">1.17.4.4</ecNumber>
    </recommendedName>
</protein>
<feature type="transmembrane region" description="Helical" evidence="12">
    <location>
        <begin position="92"/>
        <end position="110"/>
    </location>
</feature>
<dbReference type="FunFam" id="1.20.1440.130:FF:000001">
    <property type="entry name" value="Vitamin K epoxide reductase complex subunit 1-like 1"/>
    <property type="match status" value="1"/>
</dbReference>
<dbReference type="InterPro" id="IPR012932">
    <property type="entry name" value="VKOR"/>
</dbReference>
<dbReference type="GO" id="GO:0048038">
    <property type="term" value="F:quinone binding"/>
    <property type="evidence" value="ECO:0007669"/>
    <property type="project" value="UniProtKB-KW"/>
</dbReference>
<evidence type="ECO:0000256" key="9">
    <source>
        <dbReference type="ARBA" id="ARBA00023136"/>
    </source>
</evidence>
<evidence type="ECO:0000259" key="13">
    <source>
        <dbReference type="SMART" id="SM00756"/>
    </source>
</evidence>
<evidence type="ECO:0000256" key="2">
    <source>
        <dbReference type="ARBA" id="ARBA00006214"/>
    </source>
</evidence>
<evidence type="ECO:0000256" key="1">
    <source>
        <dbReference type="ARBA" id="ARBA00004477"/>
    </source>
</evidence>
<feature type="transmembrane region" description="Helical" evidence="12">
    <location>
        <begin position="21"/>
        <end position="39"/>
    </location>
</feature>
<dbReference type="HOGENOM" id="CLU_105471_0_0_1"/>
<keyword evidence="8" id="KW-0560">Oxidoreductase</keyword>
<organism evidence="14 15">
    <name type="scientific">Lottia gigantea</name>
    <name type="common">Giant owl limpet</name>
    <dbReference type="NCBI Taxonomy" id="225164"/>
    <lineage>
        <taxon>Eukaryota</taxon>
        <taxon>Metazoa</taxon>
        <taxon>Spiralia</taxon>
        <taxon>Lophotrochozoa</taxon>
        <taxon>Mollusca</taxon>
        <taxon>Gastropoda</taxon>
        <taxon>Patellogastropoda</taxon>
        <taxon>Lottioidea</taxon>
        <taxon>Lottiidae</taxon>
        <taxon>Lottia</taxon>
    </lineage>
</organism>
<name>V4C6M3_LOTGI</name>
<dbReference type="GeneID" id="20231178"/>
<feature type="transmembrane region" description="Helical" evidence="12">
    <location>
        <begin position="141"/>
        <end position="163"/>
    </location>
</feature>
<keyword evidence="11" id="KW-0676">Redox-active center</keyword>
<dbReference type="PANTHER" id="PTHR14519">
    <property type="entry name" value="VITAMIN K EPOXIDE REDUCTASE COMPLEX, SUBUNIT 1"/>
    <property type="match status" value="1"/>
</dbReference>
<evidence type="ECO:0000256" key="4">
    <source>
        <dbReference type="ARBA" id="ARBA00022692"/>
    </source>
</evidence>
<comment type="subcellular location">
    <subcellularLocation>
        <location evidence="1">Endoplasmic reticulum membrane</location>
        <topology evidence="1">Multi-pass membrane protein</topology>
    </subcellularLocation>
</comment>
<dbReference type="EC" id="1.17.4.4" evidence="3"/>
<evidence type="ECO:0000256" key="11">
    <source>
        <dbReference type="ARBA" id="ARBA00023284"/>
    </source>
</evidence>
<comment type="similarity">
    <text evidence="2">Belongs to the VKOR family.</text>
</comment>
<keyword evidence="6" id="KW-0256">Endoplasmic reticulum</keyword>
<dbReference type="SMART" id="SM00756">
    <property type="entry name" value="VKc"/>
    <property type="match status" value="1"/>
</dbReference>